<dbReference type="InterPro" id="IPR012677">
    <property type="entry name" value="Nucleotide-bd_a/b_plait_sf"/>
</dbReference>
<dbReference type="SMART" id="SM00360">
    <property type="entry name" value="RRM"/>
    <property type="match status" value="1"/>
</dbReference>
<name>A0A8K0KB92_LADFU</name>
<sequence length="398" mass="42397">MEAECEEKLKLMEAEMNRFEAEIAVPVIPPPPPPPPRQVIGSNTYRQVQKQLEQQQTVVVPTLGAPMAFPPILTPVPGGFAGIPPPPPPPPLPPPPPPPPMLIPHQVQRNAMMNEMHGMGVGGGHMMPPPPAGFLGHPMEHQAFIPPVITALEPAMNSPLSAVTPIVSATPKLYVAKPEIPDHIPEIGEGEGSITVAGVDYHSEEGVTQSAPQISIPLATTSSNLNSNTAGSDKKLVKKWKGAVVGSGASVTSVVSVAGSSSTSVNRNIGGRGDKSKPSVVPLMSINVNPGIVASLGDDSSAPKKAKKSKKIIRTAGGQQWEDNSLTEWDDDDYRIFCGDLGNDVTDEVLTRAFSKYQSFLKAKVVRDKRTNKTKGFGFVSFKDPQDFIKAMKEMNGK</sequence>
<reference evidence="8" key="2">
    <citation type="submission" date="2017-10" db="EMBL/GenBank/DDBJ databases">
        <title>Ladona fulva Genome sequencing and assembly.</title>
        <authorList>
            <person name="Murali S."/>
            <person name="Richards S."/>
            <person name="Bandaranaike D."/>
            <person name="Bellair M."/>
            <person name="Blankenburg K."/>
            <person name="Chao H."/>
            <person name="Dinh H."/>
            <person name="Doddapaneni H."/>
            <person name="Dugan-Rocha S."/>
            <person name="Elkadiri S."/>
            <person name="Gnanaolivu R."/>
            <person name="Hernandez B."/>
            <person name="Skinner E."/>
            <person name="Javaid M."/>
            <person name="Lee S."/>
            <person name="Li M."/>
            <person name="Ming W."/>
            <person name="Munidasa M."/>
            <person name="Muniz J."/>
            <person name="Nguyen L."/>
            <person name="Hughes D."/>
            <person name="Osuji N."/>
            <person name="Pu L.-L."/>
            <person name="Puazo M."/>
            <person name="Qu C."/>
            <person name="Quiroz J."/>
            <person name="Raj R."/>
            <person name="Weissenberger G."/>
            <person name="Xin Y."/>
            <person name="Zou X."/>
            <person name="Han Y."/>
            <person name="Worley K."/>
            <person name="Muzny D."/>
            <person name="Gibbs R."/>
        </authorList>
    </citation>
    <scope>NUCLEOTIDE SEQUENCE</scope>
    <source>
        <strain evidence="8">Sampled in the wild</strain>
    </source>
</reference>
<dbReference type="InterPro" id="IPR000504">
    <property type="entry name" value="RRM_dom"/>
</dbReference>
<proteinExistence type="inferred from homology"/>
<dbReference type="CDD" id="cd12383">
    <property type="entry name" value="RRM_RBM42"/>
    <property type="match status" value="1"/>
</dbReference>
<evidence type="ECO:0000256" key="3">
    <source>
        <dbReference type="ARBA" id="ARBA00022884"/>
    </source>
</evidence>
<dbReference type="InterPro" id="IPR035979">
    <property type="entry name" value="RBD_domain_sf"/>
</dbReference>
<protein>
    <recommendedName>
        <fullName evidence="2">RNA-binding protein 42</fullName>
    </recommendedName>
    <alternativeName>
        <fullName evidence="4">RNA-binding motif protein 42</fullName>
    </alternativeName>
</protein>
<dbReference type="EMBL" id="KZ308520">
    <property type="protein sequence ID" value="KAG8230969.1"/>
    <property type="molecule type" value="Genomic_DNA"/>
</dbReference>
<dbReference type="PANTHER" id="PTHR47640">
    <property type="entry name" value="TRNA SELENOCYSTEINE 1-ASSOCIATED PROTEIN 1-RELATED-RELATED"/>
    <property type="match status" value="1"/>
</dbReference>
<dbReference type="GO" id="GO:0003729">
    <property type="term" value="F:mRNA binding"/>
    <property type="evidence" value="ECO:0007669"/>
    <property type="project" value="InterPro"/>
</dbReference>
<feature type="domain" description="RRM" evidence="7">
    <location>
        <begin position="334"/>
        <end position="398"/>
    </location>
</feature>
<evidence type="ECO:0000256" key="4">
    <source>
        <dbReference type="ARBA" id="ARBA00030574"/>
    </source>
</evidence>
<dbReference type="InterPro" id="IPR050825">
    <property type="entry name" value="RBM42_RBP45_47-like"/>
</dbReference>
<reference evidence="8" key="1">
    <citation type="submission" date="2013-04" db="EMBL/GenBank/DDBJ databases">
        <authorList>
            <person name="Qu J."/>
            <person name="Murali S.C."/>
            <person name="Bandaranaike D."/>
            <person name="Bellair M."/>
            <person name="Blankenburg K."/>
            <person name="Chao H."/>
            <person name="Dinh H."/>
            <person name="Doddapaneni H."/>
            <person name="Downs B."/>
            <person name="Dugan-Rocha S."/>
            <person name="Elkadiri S."/>
            <person name="Gnanaolivu R.D."/>
            <person name="Hernandez B."/>
            <person name="Javaid M."/>
            <person name="Jayaseelan J.C."/>
            <person name="Lee S."/>
            <person name="Li M."/>
            <person name="Ming W."/>
            <person name="Munidasa M."/>
            <person name="Muniz J."/>
            <person name="Nguyen L."/>
            <person name="Ongeri F."/>
            <person name="Osuji N."/>
            <person name="Pu L.-L."/>
            <person name="Puazo M."/>
            <person name="Qu C."/>
            <person name="Quiroz J."/>
            <person name="Raj R."/>
            <person name="Weissenberger G."/>
            <person name="Xin Y."/>
            <person name="Zou X."/>
            <person name="Han Y."/>
            <person name="Richards S."/>
            <person name="Worley K."/>
            <person name="Muzny D."/>
            <person name="Gibbs R."/>
        </authorList>
    </citation>
    <scope>NUCLEOTIDE SEQUENCE</scope>
    <source>
        <strain evidence="8">Sampled in the wild</strain>
    </source>
</reference>
<dbReference type="PROSITE" id="PS50102">
    <property type="entry name" value="RRM"/>
    <property type="match status" value="1"/>
</dbReference>
<accession>A0A8K0KB92</accession>
<dbReference type="PANTHER" id="PTHR47640:SF11">
    <property type="entry name" value="RNA-BINDING PROTEIN 42"/>
    <property type="match status" value="1"/>
</dbReference>
<organism evidence="8 9">
    <name type="scientific">Ladona fulva</name>
    <name type="common">Scarce chaser dragonfly</name>
    <name type="synonym">Libellula fulva</name>
    <dbReference type="NCBI Taxonomy" id="123851"/>
    <lineage>
        <taxon>Eukaryota</taxon>
        <taxon>Metazoa</taxon>
        <taxon>Ecdysozoa</taxon>
        <taxon>Arthropoda</taxon>
        <taxon>Hexapoda</taxon>
        <taxon>Insecta</taxon>
        <taxon>Pterygota</taxon>
        <taxon>Palaeoptera</taxon>
        <taxon>Odonata</taxon>
        <taxon>Epiprocta</taxon>
        <taxon>Anisoptera</taxon>
        <taxon>Libelluloidea</taxon>
        <taxon>Libellulidae</taxon>
        <taxon>Ladona</taxon>
    </lineage>
</organism>
<evidence type="ECO:0000313" key="8">
    <source>
        <dbReference type="EMBL" id="KAG8230969.1"/>
    </source>
</evidence>
<dbReference type="InterPro" id="IPR034215">
    <property type="entry name" value="RBM42_RRM"/>
</dbReference>
<evidence type="ECO:0000313" key="9">
    <source>
        <dbReference type="Proteomes" id="UP000792457"/>
    </source>
</evidence>
<dbReference type="OrthoDB" id="1749473at2759"/>
<feature type="region of interest" description="Disordered" evidence="6">
    <location>
        <begin position="262"/>
        <end position="281"/>
    </location>
</feature>
<dbReference type="Proteomes" id="UP000792457">
    <property type="component" value="Unassembled WGS sequence"/>
</dbReference>
<evidence type="ECO:0000256" key="5">
    <source>
        <dbReference type="PROSITE-ProRule" id="PRU00176"/>
    </source>
</evidence>
<comment type="similarity">
    <text evidence="1">Belongs to the RRM RBM42 family.</text>
</comment>
<dbReference type="Gene3D" id="3.30.70.330">
    <property type="match status" value="1"/>
</dbReference>
<dbReference type="Pfam" id="PF00076">
    <property type="entry name" value="RRM_1"/>
    <property type="match status" value="1"/>
</dbReference>
<gene>
    <name evidence="8" type="ORF">J437_LFUL003927</name>
</gene>
<dbReference type="SUPFAM" id="SSF54928">
    <property type="entry name" value="RNA-binding domain, RBD"/>
    <property type="match status" value="1"/>
</dbReference>
<dbReference type="AlphaFoldDB" id="A0A8K0KB92"/>
<evidence type="ECO:0000259" key="7">
    <source>
        <dbReference type="PROSITE" id="PS50102"/>
    </source>
</evidence>
<evidence type="ECO:0000256" key="2">
    <source>
        <dbReference type="ARBA" id="ARBA00015192"/>
    </source>
</evidence>
<evidence type="ECO:0000256" key="6">
    <source>
        <dbReference type="SAM" id="MobiDB-lite"/>
    </source>
</evidence>
<keyword evidence="3 5" id="KW-0694">RNA-binding</keyword>
<keyword evidence="9" id="KW-1185">Reference proteome</keyword>
<comment type="caution">
    <text evidence="8">The sequence shown here is derived from an EMBL/GenBank/DDBJ whole genome shotgun (WGS) entry which is preliminary data.</text>
</comment>
<evidence type="ECO:0000256" key="1">
    <source>
        <dbReference type="ARBA" id="ARBA00007408"/>
    </source>
</evidence>